<dbReference type="SUPFAM" id="SSF141868">
    <property type="entry name" value="EAL domain-like"/>
    <property type="match status" value="1"/>
</dbReference>
<dbReference type="CDD" id="cd01949">
    <property type="entry name" value="GGDEF"/>
    <property type="match status" value="1"/>
</dbReference>
<dbReference type="InterPro" id="IPR052155">
    <property type="entry name" value="Biofilm_reg_signaling"/>
</dbReference>
<feature type="transmembrane region" description="Helical" evidence="1">
    <location>
        <begin position="146"/>
        <end position="168"/>
    </location>
</feature>
<reference evidence="5" key="1">
    <citation type="journal article" date="2021" name="Front. Microbiol.">
        <title>Comprehensive Comparative Genomics and Phenotyping of Methylobacterium Species.</title>
        <authorList>
            <person name="Alessa O."/>
            <person name="Ogura Y."/>
            <person name="Fujitani Y."/>
            <person name="Takami H."/>
            <person name="Hayashi T."/>
            <person name="Sahin N."/>
            <person name="Tani A."/>
        </authorList>
    </citation>
    <scope>NUCLEOTIDE SEQUENCE</scope>
    <source>
        <strain evidence="5">KCTC 52305</strain>
    </source>
</reference>
<dbReference type="Pfam" id="PF00563">
    <property type="entry name" value="EAL"/>
    <property type="match status" value="1"/>
</dbReference>
<dbReference type="Pfam" id="PF03707">
    <property type="entry name" value="MHYT"/>
    <property type="match status" value="3"/>
</dbReference>
<feature type="transmembrane region" description="Helical" evidence="1">
    <location>
        <begin position="20"/>
        <end position="41"/>
    </location>
</feature>
<feature type="domain" description="GGDEF" evidence="3">
    <location>
        <begin position="401"/>
        <end position="532"/>
    </location>
</feature>
<gene>
    <name evidence="5" type="ORF">OPKNFCMD_3165</name>
</gene>
<dbReference type="InterPro" id="IPR000160">
    <property type="entry name" value="GGDEF_dom"/>
</dbReference>
<dbReference type="PROSITE" id="PS50887">
    <property type="entry name" value="GGDEF"/>
    <property type="match status" value="1"/>
</dbReference>
<dbReference type="NCBIfam" id="TIGR00229">
    <property type="entry name" value="sensory_box"/>
    <property type="match status" value="1"/>
</dbReference>
<comment type="caution">
    <text evidence="5">The sequence shown here is derived from an EMBL/GenBank/DDBJ whole genome shotgun (WGS) entry which is preliminary data.</text>
</comment>
<dbReference type="SMART" id="SM00052">
    <property type="entry name" value="EAL"/>
    <property type="match status" value="1"/>
</dbReference>
<keyword evidence="1" id="KW-1133">Transmembrane helix</keyword>
<keyword evidence="6" id="KW-1185">Reference proteome</keyword>
<evidence type="ECO:0000259" key="4">
    <source>
        <dbReference type="PROSITE" id="PS50924"/>
    </source>
</evidence>
<dbReference type="InterPro" id="IPR005330">
    <property type="entry name" value="MHYT_dom"/>
</dbReference>
<dbReference type="PROSITE" id="PS50924">
    <property type="entry name" value="MHYT"/>
    <property type="match status" value="1"/>
</dbReference>
<dbReference type="Proteomes" id="UP001055167">
    <property type="component" value="Unassembled WGS sequence"/>
</dbReference>
<dbReference type="InterPro" id="IPR035965">
    <property type="entry name" value="PAS-like_dom_sf"/>
</dbReference>
<organism evidence="5 6">
    <name type="scientific">Methylobacterium crusticola</name>
    <dbReference type="NCBI Taxonomy" id="1697972"/>
    <lineage>
        <taxon>Bacteria</taxon>
        <taxon>Pseudomonadati</taxon>
        <taxon>Pseudomonadota</taxon>
        <taxon>Alphaproteobacteria</taxon>
        <taxon>Hyphomicrobiales</taxon>
        <taxon>Methylobacteriaceae</taxon>
        <taxon>Methylobacterium</taxon>
    </lineage>
</organism>
<dbReference type="PROSITE" id="PS50883">
    <property type="entry name" value="EAL"/>
    <property type="match status" value="1"/>
</dbReference>
<evidence type="ECO:0000313" key="6">
    <source>
        <dbReference type="Proteomes" id="UP001055167"/>
    </source>
</evidence>
<accession>A0ABQ4QZF4</accession>
<dbReference type="Pfam" id="PF13188">
    <property type="entry name" value="PAS_8"/>
    <property type="match status" value="1"/>
</dbReference>
<evidence type="ECO:0000256" key="1">
    <source>
        <dbReference type="PROSITE-ProRule" id="PRU00244"/>
    </source>
</evidence>
<dbReference type="EMBL" id="BPQH01000009">
    <property type="protein sequence ID" value="GJD50426.1"/>
    <property type="molecule type" value="Genomic_DNA"/>
</dbReference>
<dbReference type="PANTHER" id="PTHR44757:SF2">
    <property type="entry name" value="BIOFILM ARCHITECTURE MAINTENANCE PROTEIN MBAA"/>
    <property type="match status" value="1"/>
</dbReference>
<feature type="transmembrane region" description="Helical" evidence="1">
    <location>
        <begin position="53"/>
        <end position="78"/>
    </location>
</feature>
<feature type="transmembrane region" description="Helical" evidence="1">
    <location>
        <begin position="180"/>
        <end position="199"/>
    </location>
</feature>
<dbReference type="InterPro" id="IPR000014">
    <property type="entry name" value="PAS"/>
</dbReference>
<feature type="transmembrane region" description="Helical" evidence="1">
    <location>
        <begin position="219"/>
        <end position="243"/>
    </location>
</feature>
<name>A0ABQ4QZF4_9HYPH</name>
<feature type="domain" description="MHYT" evidence="4">
    <location>
        <begin position="18"/>
        <end position="205"/>
    </location>
</feature>
<reference evidence="5" key="2">
    <citation type="submission" date="2021-08" db="EMBL/GenBank/DDBJ databases">
        <authorList>
            <person name="Tani A."/>
            <person name="Ola A."/>
            <person name="Ogura Y."/>
            <person name="Katsura K."/>
            <person name="Hayashi T."/>
        </authorList>
    </citation>
    <scope>NUCLEOTIDE SEQUENCE</scope>
    <source>
        <strain evidence="5">KCTC 52305</strain>
    </source>
</reference>
<evidence type="ECO:0000313" key="5">
    <source>
        <dbReference type="EMBL" id="GJD50426.1"/>
    </source>
</evidence>
<feature type="transmembrane region" description="Helical" evidence="1">
    <location>
        <begin position="117"/>
        <end position="140"/>
    </location>
</feature>
<dbReference type="Gene3D" id="3.30.450.20">
    <property type="entry name" value="PAS domain"/>
    <property type="match status" value="1"/>
</dbReference>
<dbReference type="Gene3D" id="3.20.20.450">
    <property type="entry name" value="EAL domain"/>
    <property type="match status" value="1"/>
</dbReference>
<feature type="transmembrane region" description="Helical" evidence="1">
    <location>
        <begin position="90"/>
        <end position="110"/>
    </location>
</feature>
<keyword evidence="1" id="KW-0812">Transmembrane</keyword>
<feature type="domain" description="EAL" evidence="2">
    <location>
        <begin position="541"/>
        <end position="791"/>
    </location>
</feature>
<sequence>MAAGTDVISIYNCIVDSHDLRLVLLAALICTLAAATSLALLDYARRYPGRPRRLWLAVAAVAGGSGIWATHFIAMLAFSPGLPTAYDLGLTGLSLAIAVAMTGAGFWIALRPALPGAAWAGGAQVGLGVAAMHFTGMAAFEVAGRITWDLAYVAGGLAAGTALGSLALRTALRGGSVRATFGAAGLLAAGICALHFTAMRAATIVPDPGIAPSGTAMPAQALAVAVALASVSILVLAFAGLWLHVRDERRAALEGDRMRGLANAAVEGLVVCDGDRIVTVNDSFARLAGLAPAALAGTGLPAILSEEGGPAEPDADGLAAAERQLRCADGSLVPVEVIRRVIDYAGRPHAAVAVRDLRARKRAEARIAFLAHHDALTGAPNRPSFNARLVQEIALARAAGRSLAVICLDLDRFKEVNDLFGHAGGDALLREVCRAVTGALAPGQMLARLGGDEFAILAPNLDAAGAEAAAAAILLALREAEMGPAGAIAAASLGIALFPHDAEDAETLMNQADTALYRAKSDGRGCYRFFEARMGAQVRDRRLMEHDLRHAVTRGELAIVYQPQTRIDTGETVGFEALLRWIHPERGHVSPALFIPVAEETGAILAIGEWVLRETCREAASWRRPLRVAVNVSAVQIHSPAFAELVHAVLLTTGLPAERLELEITETALIRDLPRALATLRKVKALGVRIAMDDFGTGYSSLSNLRAFPFDKIKIDASFTRSVDTSEQAAAIVRTVLGLGRGLGLPVLAEGVETIAELAFLGAEACPEAQGYLFGRPSAIAAFAHLTGEPEPAAGAEPRVMAA</sequence>
<protein>
    <submittedName>
        <fullName evidence="5">Signaling protein</fullName>
    </submittedName>
</protein>
<keyword evidence="1" id="KW-0472">Membrane</keyword>
<dbReference type="PANTHER" id="PTHR44757">
    <property type="entry name" value="DIGUANYLATE CYCLASE DGCP"/>
    <property type="match status" value="1"/>
</dbReference>
<dbReference type="RefSeq" id="WP_238313489.1">
    <property type="nucleotide sequence ID" value="NZ_BPQH01000009.1"/>
</dbReference>
<evidence type="ECO:0000259" key="3">
    <source>
        <dbReference type="PROSITE" id="PS50887"/>
    </source>
</evidence>
<proteinExistence type="predicted"/>
<dbReference type="InterPro" id="IPR043128">
    <property type="entry name" value="Rev_trsase/Diguanyl_cyclase"/>
</dbReference>
<dbReference type="NCBIfam" id="TIGR00254">
    <property type="entry name" value="GGDEF"/>
    <property type="match status" value="1"/>
</dbReference>
<dbReference type="InterPro" id="IPR035919">
    <property type="entry name" value="EAL_sf"/>
</dbReference>
<dbReference type="SUPFAM" id="SSF55073">
    <property type="entry name" value="Nucleotide cyclase"/>
    <property type="match status" value="1"/>
</dbReference>
<dbReference type="CDD" id="cd01948">
    <property type="entry name" value="EAL"/>
    <property type="match status" value="1"/>
</dbReference>
<dbReference type="Pfam" id="PF00990">
    <property type="entry name" value="GGDEF"/>
    <property type="match status" value="1"/>
</dbReference>
<evidence type="ECO:0000259" key="2">
    <source>
        <dbReference type="PROSITE" id="PS50883"/>
    </source>
</evidence>
<dbReference type="SMART" id="SM00267">
    <property type="entry name" value="GGDEF"/>
    <property type="match status" value="1"/>
</dbReference>
<dbReference type="Gene3D" id="3.30.70.270">
    <property type="match status" value="1"/>
</dbReference>
<dbReference type="SUPFAM" id="SSF55785">
    <property type="entry name" value="PYP-like sensor domain (PAS domain)"/>
    <property type="match status" value="1"/>
</dbReference>
<dbReference type="InterPro" id="IPR029787">
    <property type="entry name" value="Nucleotide_cyclase"/>
</dbReference>
<dbReference type="InterPro" id="IPR001633">
    <property type="entry name" value="EAL_dom"/>
</dbReference>